<evidence type="ECO:0000256" key="1">
    <source>
        <dbReference type="PROSITE-ProRule" id="PRU00047"/>
    </source>
</evidence>
<dbReference type="AlphaFoldDB" id="Q84M71"/>
<gene>
    <name evidence="4" type="primary">OSJNBa0059G06.11</name>
</gene>
<feature type="compositionally biased region" description="Polar residues" evidence="2">
    <location>
        <begin position="99"/>
        <end position="108"/>
    </location>
</feature>
<proteinExistence type="predicted"/>
<keyword evidence="1" id="KW-0479">Metal-binding</keyword>
<evidence type="ECO:0000313" key="4">
    <source>
        <dbReference type="EMBL" id="AAP21398.1"/>
    </source>
</evidence>
<dbReference type="EMBL" id="AC096690">
    <property type="protein sequence ID" value="AAP21398.1"/>
    <property type="molecule type" value="Genomic_DNA"/>
</dbReference>
<evidence type="ECO:0000259" key="3">
    <source>
        <dbReference type="PROSITE" id="PS50158"/>
    </source>
</evidence>
<keyword evidence="1" id="KW-0862">Zinc</keyword>
<dbReference type="GO" id="GO:0003676">
    <property type="term" value="F:nucleic acid binding"/>
    <property type="evidence" value="ECO:0007669"/>
    <property type="project" value="InterPro"/>
</dbReference>
<accession>Q84M71</accession>
<feature type="region of interest" description="Disordered" evidence="2">
    <location>
        <begin position="99"/>
        <end position="155"/>
    </location>
</feature>
<dbReference type="PANTHER" id="PTHR47481:SF31">
    <property type="entry name" value="OS01G0873500 PROTEIN"/>
    <property type="match status" value="1"/>
</dbReference>
<dbReference type="Pfam" id="PF14223">
    <property type="entry name" value="Retrotran_gag_2"/>
    <property type="match status" value="1"/>
</dbReference>
<keyword evidence="1" id="KW-0863">Zinc-finger</keyword>
<reference evidence="5" key="2">
    <citation type="journal article" date="2008" name="Nucleic Acids Res.">
        <title>The rice annotation project database (RAP-DB): 2008 update.</title>
        <authorList>
            <consortium name="The rice annotation project (RAP)"/>
        </authorList>
    </citation>
    <scope>GENOME REANNOTATION</scope>
    <source>
        <strain evidence="5">cv. Nipponbare</strain>
    </source>
</reference>
<dbReference type="PANTHER" id="PTHR47481">
    <property type="match status" value="1"/>
</dbReference>
<feature type="domain" description="CCHC-type" evidence="3">
    <location>
        <begin position="163"/>
        <end position="176"/>
    </location>
</feature>
<reference evidence="5" key="1">
    <citation type="journal article" date="2005" name="Nature">
        <title>The map-based sequence of the rice genome.</title>
        <authorList>
            <consortium name="International rice genome sequencing project (IRGSP)"/>
            <person name="Matsumoto T."/>
            <person name="Wu J."/>
            <person name="Kanamori H."/>
            <person name="Katayose Y."/>
            <person name="Fujisawa M."/>
            <person name="Namiki N."/>
            <person name="Mizuno H."/>
            <person name="Yamamoto K."/>
            <person name="Antonio B.A."/>
            <person name="Baba T."/>
            <person name="Sakata K."/>
            <person name="Nagamura Y."/>
            <person name="Aoki H."/>
            <person name="Arikawa K."/>
            <person name="Arita K."/>
            <person name="Bito T."/>
            <person name="Chiden Y."/>
            <person name="Fujitsuka N."/>
            <person name="Fukunaka R."/>
            <person name="Hamada M."/>
            <person name="Harada C."/>
            <person name="Hayashi A."/>
            <person name="Hijishita S."/>
            <person name="Honda M."/>
            <person name="Hosokawa S."/>
            <person name="Ichikawa Y."/>
            <person name="Idonuma A."/>
            <person name="Iijima M."/>
            <person name="Ikeda M."/>
            <person name="Ikeno M."/>
            <person name="Ito K."/>
            <person name="Ito S."/>
            <person name="Ito T."/>
            <person name="Ito Y."/>
            <person name="Ito Y."/>
            <person name="Iwabuchi A."/>
            <person name="Kamiya K."/>
            <person name="Karasawa W."/>
            <person name="Kurita K."/>
            <person name="Katagiri S."/>
            <person name="Kikuta A."/>
            <person name="Kobayashi H."/>
            <person name="Kobayashi N."/>
            <person name="Machita K."/>
            <person name="Maehara T."/>
            <person name="Masukawa M."/>
            <person name="Mizubayashi T."/>
            <person name="Mukai Y."/>
            <person name="Nagasaki H."/>
            <person name="Nagata Y."/>
            <person name="Naito S."/>
            <person name="Nakashima M."/>
            <person name="Nakama Y."/>
            <person name="Nakamichi Y."/>
            <person name="Nakamura M."/>
            <person name="Meguro A."/>
            <person name="Negishi M."/>
            <person name="Ohta I."/>
            <person name="Ohta T."/>
            <person name="Okamoto M."/>
            <person name="Ono N."/>
            <person name="Saji S."/>
            <person name="Sakaguchi M."/>
            <person name="Sakai K."/>
            <person name="Shibata M."/>
            <person name="Shimokawa T."/>
            <person name="Song J."/>
            <person name="Takazaki Y."/>
            <person name="Terasawa K."/>
            <person name="Tsugane M."/>
            <person name="Tsuji K."/>
            <person name="Ueda S."/>
            <person name="Waki K."/>
            <person name="Yamagata H."/>
            <person name="Yamamoto M."/>
            <person name="Yamamoto S."/>
            <person name="Yamane H."/>
            <person name="Yoshiki S."/>
            <person name="Yoshihara R."/>
            <person name="Yukawa K."/>
            <person name="Zhong H."/>
            <person name="Yano M."/>
            <person name="Yuan Q."/>
            <person name="Ouyang S."/>
            <person name="Liu J."/>
            <person name="Jones K.M."/>
            <person name="Gansberger K."/>
            <person name="Moffat K."/>
            <person name="Hill J."/>
            <person name="Bera J."/>
            <person name="Fadrosh D."/>
            <person name="Jin S."/>
            <person name="Johri S."/>
            <person name="Kim M."/>
            <person name="Overton L."/>
            <person name="Reardon M."/>
            <person name="Tsitrin T."/>
            <person name="Vuong H."/>
            <person name="Weaver B."/>
            <person name="Ciecko A."/>
            <person name="Tallon L."/>
            <person name="Jackson J."/>
            <person name="Pai G."/>
            <person name="Aken S.V."/>
            <person name="Utterback T."/>
            <person name="Reidmuller S."/>
            <person name="Feldblyum T."/>
            <person name="Hsiao J."/>
            <person name="Zismann V."/>
            <person name="Iobst S."/>
            <person name="de Vazeille A.R."/>
            <person name="Buell C.R."/>
            <person name="Ying K."/>
            <person name="Li Y."/>
            <person name="Lu T."/>
            <person name="Huang Y."/>
            <person name="Zhao Q."/>
            <person name="Feng Q."/>
            <person name="Zhang L."/>
            <person name="Zhu J."/>
            <person name="Weng Q."/>
            <person name="Mu J."/>
            <person name="Lu Y."/>
            <person name="Fan D."/>
            <person name="Liu Y."/>
            <person name="Guan J."/>
            <person name="Zhang Y."/>
            <person name="Yu S."/>
            <person name="Liu X."/>
            <person name="Zhang Y."/>
            <person name="Hong G."/>
            <person name="Han B."/>
            <person name="Choisne N."/>
            <person name="Demange N."/>
            <person name="Orjeda G."/>
            <person name="Samain S."/>
            <person name="Cattolico L."/>
            <person name="Pelletier E."/>
            <person name="Couloux A."/>
            <person name="Segurens B."/>
            <person name="Wincker P."/>
            <person name="D'Hont A."/>
            <person name="Scarpelli C."/>
            <person name="Weissenbach J."/>
            <person name="Salanoubat M."/>
            <person name="Quetier F."/>
            <person name="Yu Y."/>
            <person name="Kim H.R."/>
            <person name="Rambo T."/>
            <person name="Currie J."/>
            <person name="Collura K."/>
            <person name="Luo M."/>
            <person name="Yang T."/>
            <person name="Ammiraju J.S.S."/>
            <person name="Engler F."/>
            <person name="Soderlund C."/>
            <person name="Wing R.A."/>
            <person name="Palmer L.E."/>
            <person name="de la Bastide M."/>
            <person name="Spiegel L."/>
            <person name="Nascimento L."/>
            <person name="Zutavern T."/>
            <person name="O'Shaughnessy A."/>
            <person name="Dike S."/>
            <person name="Dedhia N."/>
            <person name="Preston R."/>
            <person name="Balija V."/>
            <person name="McCombie W.R."/>
            <person name="Chow T."/>
            <person name="Chen H."/>
            <person name="Chung M."/>
            <person name="Chen C."/>
            <person name="Shaw J."/>
            <person name="Wu H."/>
            <person name="Hsiao K."/>
            <person name="Chao Y."/>
            <person name="Chu M."/>
            <person name="Cheng C."/>
            <person name="Hour A."/>
            <person name="Lee P."/>
            <person name="Lin S."/>
            <person name="Lin Y."/>
            <person name="Liou J."/>
            <person name="Liu S."/>
            <person name="Hsing Y."/>
            <person name="Raghuvanshi S."/>
            <person name="Mohanty A."/>
            <person name="Bharti A.K."/>
            <person name="Gaur A."/>
            <person name="Gupta V."/>
            <person name="Kumar D."/>
            <person name="Ravi V."/>
            <person name="Vij S."/>
            <person name="Kapur A."/>
            <person name="Khurana P."/>
            <person name="Khurana P."/>
            <person name="Khurana J.P."/>
            <person name="Tyagi A.K."/>
            <person name="Gaikwad K."/>
            <person name="Singh A."/>
            <person name="Dalal V."/>
            <person name="Srivastava S."/>
            <person name="Dixit A."/>
            <person name="Pal A.K."/>
            <person name="Ghazi I.A."/>
            <person name="Yadav M."/>
            <person name="Pandit A."/>
            <person name="Bhargava A."/>
            <person name="Sureshbabu K."/>
            <person name="Batra K."/>
            <person name="Sharma T.R."/>
            <person name="Mohapatra T."/>
            <person name="Singh N.K."/>
            <person name="Messing J."/>
            <person name="Nelson A.B."/>
            <person name="Fuks G."/>
            <person name="Kavchok S."/>
            <person name="Keizer G."/>
            <person name="Linton E."/>
            <person name="Llaca V."/>
            <person name="Song R."/>
            <person name="Tanyolac B."/>
            <person name="Young S."/>
            <person name="Ho-Il K."/>
            <person name="Hahn J.H."/>
            <person name="Sangsakoo G."/>
            <person name="Vanavichit A."/>
            <person name="de Mattos Luiz.A.T."/>
            <person name="Zimmer P.D."/>
            <person name="Malone G."/>
            <person name="Dellagostin O."/>
            <person name="de Oliveira A.C."/>
            <person name="Bevan M."/>
            <person name="Bancroft I."/>
            <person name="Minx P."/>
            <person name="Cordum H."/>
            <person name="Wilson R."/>
            <person name="Cheng Z."/>
            <person name="Jin W."/>
            <person name="Jiang J."/>
            <person name="Leong S.A."/>
            <person name="Iwama H."/>
            <person name="Gojobori T."/>
            <person name="Itoh T."/>
            <person name="Niimura Y."/>
            <person name="Fujii Y."/>
            <person name="Habara T."/>
            <person name="Sakai H."/>
            <person name="Sato Y."/>
            <person name="Wilson G."/>
            <person name="Kumar K."/>
            <person name="McCouch S."/>
            <person name="Juretic N."/>
            <person name="Hoen D."/>
            <person name="Wright S."/>
            <person name="Bruskiewich R."/>
            <person name="Bureau T."/>
            <person name="Miyao A."/>
            <person name="Hirochika H."/>
            <person name="Nishikawa T."/>
            <person name="Kadowaki K."/>
            <person name="Sugiura M."/>
            <person name="Burr B."/>
            <person name="Sasaki T."/>
        </authorList>
    </citation>
    <scope>NUCLEOTIDE SEQUENCE [LARGE SCALE GENOMIC DNA]</scope>
    <source>
        <strain evidence="5">cv. Nipponbare</strain>
    </source>
</reference>
<evidence type="ECO:0000256" key="2">
    <source>
        <dbReference type="SAM" id="MobiDB-lite"/>
    </source>
</evidence>
<dbReference type="Proteomes" id="UP000000763">
    <property type="component" value="Chromosome 3"/>
</dbReference>
<name>Q84M71_ORYSJ</name>
<protein>
    <submittedName>
        <fullName evidence="4">Gag-pol polyprotein</fullName>
    </submittedName>
</protein>
<dbReference type="InterPro" id="IPR001878">
    <property type="entry name" value="Znf_CCHC"/>
</dbReference>
<evidence type="ECO:0000313" key="5">
    <source>
        <dbReference type="Proteomes" id="UP000000763"/>
    </source>
</evidence>
<feature type="compositionally biased region" description="Low complexity" evidence="2">
    <location>
        <begin position="121"/>
        <end position="132"/>
    </location>
</feature>
<dbReference type="PROSITE" id="PS50158">
    <property type="entry name" value="ZF_CCHC"/>
    <property type="match status" value="1"/>
</dbReference>
<feature type="compositionally biased region" description="Polar residues" evidence="2">
    <location>
        <begin position="325"/>
        <end position="339"/>
    </location>
</feature>
<sequence length="461" mass="49396">MLSSQSRARALNTRLALSTTRKGDLSVTEYIGKMKTLADEMSSAGKPLDDEEMMSYILPGLDDDYEPVVSTLVGKAEAVPVAEIYTQLLSFESRAKLRQQANGSSVNSARRGGKGGGGGFSNNVNTGNTGAFRGRGGGRGDRGGRGRGNGGGARFSNKPRSTCQLCGKIGHVVADCWYRYDENFIPDSKTAAAASYGVDTNWYMDTGATDHITGELDKLTTHEKYNGKEQIHTASGAAVDNHAFVEVHPRFFAIKDQVTKNLLLRGPCRNGLYPLPTSSLATSKQVLGAIKPTMSSDPEGGFQPSPVHTPALSFPDDEEIGETGGLTSLQQGEQSHAATSPSSHHDGGSDSPLTGGSSAPDTAVVEPARPVTHLQRGIRKQKVYTDGTVRYGMLTTTGEPQNLDEALTDKNWKDAMDAEFTALLENKTWHLIPPSHGKNVIDCKWVYKIKRKSDGDGAFAN</sequence>
<organism evidence="4 5">
    <name type="scientific">Oryza sativa subsp. japonica</name>
    <name type="common">Rice</name>
    <dbReference type="NCBI Taxonomy" id="39947"/>
    <lineage>
        <taxon>Eukaryota</taxon>
        <taxon>Viridiplantae</taxon>
        <taxon>Streptophyta</taxon>
        <taxon>Embryophyta</taxon>
        <taxon>Tracheophyta</taxon>
        <taxon>Spermatophyta</taxon>
        <taxon>Magnoliopsida</taxon>
        <taxon>Liliopsida</taxon>
        <taxon>Poales</taxon>
        <taxon>Poaceae</taxon>
        <taxon>BOP clade</taxon>
        <taxon>Oryzoideae</taxon>
        <taxon>Oryzeae</taxon>
        <taxon>Oryzinae</taxon>
        <taxon>Oryza</taxon>
        <taxon>Oryza sativa</taxon>
    </lineage>
</organism>
<feature type="region of interest" description="Disordered" evidence="2">
    <location>
        <begin position="291"/>
        <end position="379"/>
    </location>
</feature>
<dbReference type="GO" id="GO:0008270">
    <property type="term" value="F:zinc ion binding"/>
    <property type="evidence" value="ECO:0007669"/>
    <property type="project" value="UniProtKB-KW"/>
</dbReference>